<dbReference type="AlphaFoldDB" id="A0A1V9EIC0"/>
<evidence type="ECO:0000313" key="1">
    <source>
        <dbReference type="EMBL" id="OQP45880.1"/>
    </source>
</evidence>
<name>A0A1V9EIC0_9BACT</name>
<sequence length="210" mass="23622">MALQFGLFAFTGTLGNVVGYRYKGKYYLRSRPVRKNRTVTINQLTQQEKFAIAGKFVRCLSPLLAYSLPEPKKMTKSNFVMSHILRNAITGAYPDFKIDYNQVFISRGRLFNAWSEKVSSESGNVTFTWEDNSKHQGGNAKGDDKAILVIYCEALNECIYSIHAINRSSGNATIPVLQFLGHKVETWMGFISADGKLRSDSTYTGTLYIT</sequence>
<gene>
    <name evidence="1" type="ORF">A4H97_32075</name>
</gene>
<dbReference type="OrthoDB" id="681012at2"/>
<dbReference type="RefSeq" id="WP_081202205.1">
    <property type="nucleotide sequence ID" value="NZ_FOCZ01000021.1"/>
</dbReference>
<dbReference type="STRING" id="354355.SAMN05660816_06497"/>
<dbReference type="EMBL" id="LVXG01000027">
    <property type="protein sequence ID" value="OQP45880.1"/>
    <property type="molecule type" value="Genomic_DNA"/>
</dbReference>
<evidence type="ECO:0000313" key="2">
    <source>
        <dbReference type="Proteomes" id="UP000192610"/>
    </source>
</evidence>
<proteinExistence type="predicted"/>
<accession>A0A1V9EIC0</accession>
<dbReference type="InterPro" id="IPR046233">
    <property type="entry name" value="DUF6266"/>
</dbReference>
<dbReference type="Pfam" id="PF19781">
    <property type="entry name" value="DUF6266"/>
    <property type="match status" value="1"/>
</dbReference>
<keyword evidence="2" id="KW-1185">Reference proteome</keyword>
<organism evidence="1 2">
    <name type="scientific">Niastella yeongjuensis</name>
    <dbReference type="NCBI Taxonomy" id="354355"/>
    <lineage>
        <taxon>Bacteria</taxon>
        <taxon>Pseudomonadati</taxon>
        <taxon>Bacteroidota</taxon>
        <taxon>Chitinophagia</taxon>
        <taxon>Chitinophagales</taxon>
        <taxon>Chitinophagaceae</taxon>
        <taxon>Niastella</taxon>
    </lineage>
</organism>
<dbReference type="Proteomes" id="UP000192610">
    <property type="component" value="Unassembled WGS sequence"/>
</dbReference>
<comment type="caution">
    <text evidence="1">The sequence shown here is derived from an EMBL/GenBank/DDBJ whole genome shotgun (WGS) entry which is preliminary data.</text>
</comment>
<reference evidence="2" key="1">
    <citation type="submission" date="2016-04" db="EMBL/GenBank/DDBJ databases">
        <authorList>
            <person name="Chen L."/>
            <person name="Zhuang W."/>
            <person name="Wang G."/>
        </authorList>
    </citation>
    <scope>NUCLEOTIDE SEQUENCE [LARGE SCALE GENOMIC DNA]</scope>
    <source>
        <strain evidence="2">17621</strain>
    </source>
</reference>
<protein>
    <submittedName>
        <fullName evidence="1">Uncharacterized protein</fullName>
    </submittedName>
</protein>